<protein>
    <submittedName>
        <fullName evidence="1">Uncharacterized protein</fullName>
    </submittedName>
</protein>
<keyword evidence="2" id="KW-1185">Reference proteome</keyword>
<evidence type="ECO:0000313" key="1">
    <source>
        <dbReference type="EMBL" id="WWQ65992.1"/>
    </source>
</evidence>
<evidence type="ECO:0000313" key="2">
    <source>
        <dbReference type="Proteomes" id="UP001432251"/>
    </source>
</evidence>
<reference evidence="1" key="1">
    <citation type="journal article" date="2025" name="Int. J. Syst. Evol. Microbiol.">
        <title>Streptomyces citrinus sp. nov., with yellow diffusible pigment.</title>
        <authorList>
            <person name="He Y."/>
            <person name="Yang E."/>
            <person name="Xu J."/>
            <person name="Sun Y."/>
            <person name="Sun L."/>
        </authorList>
    </citation>
    <scope>NUCLEOTIDE SEQUENCE</scope>
    <source>
        <strain evidence="1">Q6</strain>
    </source>
</reference>
<organism evidence="1 2">
    <name type="scientific">Streptomyces citrinus</name>
    <dbReference type="NCBI Taxonomy" id="3118173"/>
    <lineage>
        <taxon>Bacteria</taxon>
        <taxon>Bacillati</taxon>
        <taxon>Actinomycetota</taxon>
        <taxon>Actinomycetes</taxon>
        <taxon>Kitasatosporales</taxon>
        <taxon>Streptomycetaceae</taxon>
        <taxon>Streptomyces</taxon>
    </lineage>
</organism>
<accession>A0ACD5AFL8</accession>
<gene>
    <name evidence="1" type="ORF">V2W30_23475</name>
</gene>
<proteinExistence type="predicted"/>
<sequence length="331" mass="35770">MNRLVPPPPPFPPRVPAPEPRVPAPEPRVPAPEPGLPAPAPRGPAPDPPAPPPEPQGPAPQPRGIRLEVLNSLVGAGSFMAGLMLYAGYIYTNAYFGYFRLDSFAIGFDTFELVMRSLRLATLPVLEVLTLALLAPALPRLLTVLRVPGRHVERVRGGGRAVARAHLVPVALGAVLLVLWRWIQPYGWAAPLLVASGLLLGLAPAAGRGTGWDRVVSLLTAGLFLIWVVALAAGQLGRQDARTDAALIVHRPSVVVLSTVRLSIAPPGPAGLPLGKGGYYRYRYEGFRLLIERGHRYYLLPVGWDRRTDPVYVVEDDSTVRIEIRPGVQTH</sequence>
<dbReference type="EMBL" id="CP146022">
    <property type="protein sequence ID" value="WWQ65992.1"/>
    <property type="molecule type" value="Genomic_DNA"/>
</dbReference>
<dbReference type="Proteomes" id="UP001432251">
    <property type="component" value="Chromosome"/>
</dbReference>
<name>A0ACD5AFL8_9ACTN</name>